<evidence type="ECO:0000313" key="9">
    <source>
        <dbReference type="EMBL" id="KAJ6259079.1"/>
    </source>
</evidence>
<keyword evidence="10" id="KW-1185">Reference proteome</keyword>
<evidence type="ECO:0000313" key="10">
    <source>
        <dbReference type="Proteomes" id="UP001221413"/>
    </source>
</evidence>
<dbReference type="Proteomes" id="UP001221413">
    <property type="component" value="Unassembled WGS sequence"/>
</dbReference>
<sequence length="289" mass="30816">MTRCSFGETSPPPHTTSSPPPHTNITMASPPYHGPPPVPPYYDPAGLPPPPPPKPNSNNASRTGTPYNPSQFLPPQTLQPQNTAPSSTPELFIPAVLQDKSRDDLLHILHSQSLLDSLYLSHHPSATANTAALASALRSNMSHATRLTALAAGVDHQRATTSAALLSTRQLERSWRDKENEMDVALARFSARALHARLGQAVGEADAVSRALEESFLEDDGLGDAEGEFIAATVGGTGGAGAGGGGVGGVKAGKDVDNFVKSYRGVRALYHLRKERKERWDENRVGGWR</sequence>
<evidence type="ECO:0000256" key="3">
    <source>
        <dbReference type="ARBA" id="ARBA00022448"/>
    </source>
</evidence>
<keyword evidence="5 6" id="KW-0653">Protein transport</keyword>
<dbReference type="Gene3D" id="1.10.287.660">
    <property type="entry name" value="Helix hairpin bin"/>
    <property type="match status" value="1"/>
</dbReference>
<comment type="similarity">
    <text evidence="2">Belongs to the VPS37 family.</text>
</comment>
<feature type="compositionally biased region" description="Polar residues" evidence="7">
    <location>
        <begin position="56"/>
        <end position="87"/>
    </location>
</feature>
<dbReference type="InterPro" id="IPR009851">
    <property type="entry name" value="Mod_r"/>
</dbReference>
<evidence type="ECO:0000256" key="7">
    <source>
        <dbReference type="SAM" id="MobiDB-lite"/>
    </source>
</evidence>
<dbReference type="GO" id="GO:0043162">
    <property type="term" value="P:ubiquitin-dependent protein catabolic process via the multivesicular body sorting pathway"/>
    <property type="evidence" value="ECO:0007669"/>
    <property type="project" value="TreeGrafter"/>
</dbReference>
<evidence type="ECO:0000256" key="2">
    <source>
        <dbReference type="ARBA" id="ARBA00007617"/>
    </source>
</evidence>
<gene>
    <name evidence="9" type="ORF">Dda_5976</name>
</gene>
<dbReference type="PROSITE" id="PS51314">
    <property type="entry name" value="VPS37_C"/>
    <property type="match status" value="1"/>
</dbReference>
<dbReference type="GO" id="GO:0006623">
    <property type="term" value="P:protein targeting to vacuole"/>
    <property type="evidence" value="ECO:0007669"/>
    <property type="project" value="TreeGrafter"/>
</dbReference>
<name>A0AAD6IUV8_DREDA</name>
<comment type="caution">
    <text evidence="9">The sequence shown here is derived from an EMBL/GenBank/DDBJ whole genome shotgun (WGS) entry which is preliminary data.</text>
</comment>
<evidence type="ECO:0000256" key="6">
    <source>
        <dbReference type="PROSITE-ProRule" id="PRU00646"/>
    </source>
</evidence>
<proteinExistence type="inferred from homology"/>
<dbReference type="SUPFAM" id="SSF140111">
    <property type="entry name" value="Endosomal sorting complex assembly domain"/>
    <property type="match status" value="1"/>
</dbReference>
<dbReference type="PANTHER" id="PTHR13678:SF2">
    <property type="entry name" value="VACUOLAR PROTEIN SORTING-ASSOCIATED PROTEIN 37A"/>
    <property type="match status" value="1"/>
</dbReference>
<keyword evidence="4" id="KW-0967">Endosome</keyword>
<accession>A0AAD6IUV8</accession>
<dbReference type="Pfam" id="PF07200">
    <property type="entry name" value="Mod_r"/>
    <property type="match status" value="1"/>
</dbReference>
<reference evidence="9" key="1">
    <citation type="submission" date="2023-01" db="EMBL/GenBank/DDBJ databases">
        <title>The chitinases involved in constricting ring structure development in the nematode-trapping fungus Drechslerella dactyloides.</title>
        <authorList>
            <person name="Wang R."/>
            <person name="Zhang L."/>
            <person name="Tang P."/>
            <person name="Li S."/>
            <person name="Liang L."/>
        </authorList>
    </citation>
    <scope>NUCLEOTIDE SEQUENCE</scope>
    <source>
        <strain evidence="9">YMF1.00031</strain>
    </source>
</reference>
<dbReference type="GO" id="GO:0000813">
    <property type="term" value="C:ESCRT I complex"/>
    <property type="evidence" value="ECO:0007669"/>
    <property type="project" value="TreeGrafter"/>
</dbReference>
<dbReference type="GO" id="GO:0006612">
    <property type="term" value="P:protein targeting to membrane"/>
    <property type="evidence" value="ECO:0007669"/>
    <property type="project" value="TreeGrafter"/>
</dbReference>
<feature type="compositionally biased region" description="Pro residues" evidence="7">
    <location>
        <begin position="10"/>
        <end position="22"/>
    </location>
</feature>
<evidence type="ECO:0000256" key="1">
    <source>
        <dbReference type="ARBA" id="ARBA00004177"/>
    </source>
</evidence>
<evidence type="ECO:0000256" key="5">
    <source>
        <dbReference type="ARBA" id="ARBA00022927"/>
    </source>
</evidence>
<feature type="domain" description="VPS37 C-terminal" evidence="8">
    <location>
        <begin position="172"/>
        <end position="289"/>
    </location>
</feature>
<organism evidence="9 10">
    <name type="scientific">Drechslerella dactyloides</name>
    <name type="common">Nematode-trapping fungus</name>
    <name type="synonym">Arthrobotrys dactyloides</name>
    <dbReference type="NCBI Taxonomy" id="74499"/>
    <lineage>
        <taxon>Eukaryota</taxon>
        <taxon>Fungi</taxon>
        <taxon>Dikarya</taxon>
        <taxon>Ascomycota</taxon>
        <taxon>Pezizomycotina</taxon>
        <taxon>Orbiliomycetes</taxon>
        <taxon>Orbiliales</taxon>
        <taxon>Orbiliaceae</taxon>
        <taxon>Drechslerella</taxon>
    </lineage>
</organism>
<dbReference type="PANTHER" id="PTHR13678">
    <property type="entry name" value="VACUOLAR PROTEIN SORTING-ASSOCIATED PROTEIN 37"/>
    <property type="match status" value="1"/>
</dbReference>
<protein>
    <recommendedName>
        <fullName evidence="8">VPS37 C-terminal domain-containing protein</fullName>
    </recommendedName>
</protein>
<comment type="subcellular location">
    <subcellularLocation>
        <location evidence="1">Endosome</location>
    </subcellularLocation>
</comment>
<feature type="compositionally biased region" description="Pro residues" evidence="7">
    <location>
        <begin position="32"/>
        <end position="55"/>
    </location>
</feature>
<feature type="region of interest" description="Disordered" evidence="7">
    <location>
        <begin position="1"/>
        <end position="87"/>
    </location>
</feature>
<dbReference type="InterPro" id="IPR029012">
    <property type="entry name" value="Helix_hairpin_bin_sf"/>
</dbReference>
<evidence type="ECO:0000259" key="8">
    <source>
        <dbReference type="PROSITE" id="PS51314"/>
    </source>
</evidence>
<keyword evidence="3 6" id="KW-0813">Transport</keyword>
<dbReference type="InterPro" id="IPR037202">
    <property type="entry name" value="ESCRT_assembly_dom"/>
</dbReference>
<dbReference type="EMBL" id="JAQGDS010000007">
    <property type="protein sequence ID" value="KAJ6259079.1"/>
    <property type="molecule type" value="Genomic_DNA"/>
</dbReference>
<dbReference type="AlphaFoldDB" id="A0AAD6IUV8"/>
<evidence type="ECO:0000256" key="4">
    <source>
        <dbReference type="ARBA" id="ARBA00022753"/>
    </source>
</evidence>